<dbReference type="Gene3D" id="3.40.50.1820">
    <property type="entry name" value="alpha/beta hydrolase"/>
    <property type="match status" value="1"/>
</dbReference>
<proteinExistence type="inferred from homology"/>
<reference evidence="6" key="2">
    <citation type="submission" date="2023-05" db="EMBL/GenBank/DDBJ databases">
        <authorList>
            <consortium name="Lawrence Berkeley National Laboratory"/>
            <person name="Steindorff A."/>
            <person name="Hensen N."/>
            <person name="Bonometti L."/>
            <person name="Westerberg I."/>
            <person name="Brannstrom I.O."/>
            <person name="Guillou S."/>
            <person name="Cros-Aarteil S."/>
            <person name="Calhoun S."/>
            <person name="Haridas S."/>
            <person name="Kuo A."/>
            <person name="Mondo S."/>
            <person name="Pangilinan J."/>
            <person name="Riley R."/>
            <person name="Labutti K."/>
            <person name="Andreopoulos B."/>
            <person name="Lipzen A."/>
            <person name="Chen C."/>
            <person name="Yanf M."/>
            <person name="Daum C."/>
            <person name="Ng V."/>
            <person name="Clum A."/>
            <person name="Ohm R."/>
            <person name="Martin F."/>
            <person name="Silar P."/>
            <person name="Natvig D."/>
            <person name="Lalanne C."/>
            <person name="Gautier V."/>
            <person name="Ament-Velasquez S.L."/>
            <person name="Kruys A."/>
            <person name="Hutchinson M.I."/>
            <person name="Powell A.J."/>
            <person name="Barry K."/>
            <person name="Miller A.N."/>
            <person name="Grigoriev I.V."/>
            <person name="Debuchy R."/>
            <person name="Gladieux P."/>
            <person name="Thoren M.H."/>
            <person name="Johannesson H."/>
        </authorList>
    </citation>
    <scope>NUCLEOTIDE SEQUENCE</scope>
    <source>
        <strain evidence="6">CBS 538.74</strain>
    </source>
</reference>
<evidence type="ECO:0000256" key="1">
    <source>
        <dbReference type="ARBA" id="ARBA00022801"/>
    </source>
</evidence>
<reference evidence="6" key="1">
    <citation type="journal article" date="2023" name="Mol. Phylogenet. Evol.">
        <title>Genome-scale phylogeny and comparative genomics of the fungal order Sordariales.</title>
        <authorList>
            <person name="Hensen N."/>
            <person name="Bonometti L."/>
            <person name="Westerberg I."/>
            <person name="Brannstrom I.O."/>
            <person name="Guillou S."/>
            <person name="Cros-Aarteil S."/>
            <person name="Calhoun S."/>
            <person name="Haridas S."/>
            <person name="Kuo A."/>
            <person name="Mondo S."/>
            <person name="Pangilinan J."/>
            <person name="Riley R."/>
            <person name="LaButti K."/>
            <person name="Andreopoulos B."/>
            <person name="Lipzen A."/>
            <person name="Chen C."/>
            <person name="Yan M."/>
            <person name="Daum C."/>
            <person name="Ng V."/>
            <person name="Clum A."/>
            <person name="Steindorff A."/>
            <person name="Ohm R.A."/>
            <person name="Martin F."/>
            <person name="Silar P."/>
            <person name="Natvig D.O."/>
            <person name="Lalanne C."/>
            <person name="Gautier V."/>
            <person name="Ament-Velasquez S.L."/>
            <person name="Kruys A."/>
            <person name="Hutchinson M.I."/>
            <person name="Powell A.J."/>
            <person name="Barry K."/>
            <person name="Miller A.N."/>
            <person name="Grigoriev I.V."/>
            <person name="Debuchy R."/>
            <person name="Gladieux P."/>
            <person name="Hiltunen Thoren M."/>
            <person name="Johannesson H."/>
        </authorList>
    </citation>
    <scope>NUCLEOTIDE SEQUENCE</scope>
    <source>
        <strain evidence="6">CBS 538.74</strain>
    </source>
</reference>
<dbReference type="Pfam" id="PF03403">
    <property type="entry name" value="PAF-AH_p_II"/>
    <property type="match status" value="1"/>
</dbReference>
<name>A0AAN6ZZD1_9PEZI</name>
<dbReference type="EMBL" id="MU856848">
    <property type="protein sequence ID" value="KAK4157610.1"/>
    <property type="molecule type" value="Genomic_DNA"/>
</dbReference>
<dbReference type="InterPro" id="IPR016715">
    <property type="entry name" value="PAF_acetylhydro_eukaryote"/>
</dbReference>
<feature type="compositionally biased region" description="Acidic residues" evidence="5">
    <location>
        <begin position="572"/>
        <end position="583"/>
    </location>
</feature>
<dbReference type="PANTHER" id="PTHR10272:SF7">
    <property type="entry name" value="PHOSPHOLIPASE-RELATED"/>
    <property type="match status" value="1"/>
</dbReference>
<evidence type="ECO:0000256" key="4">
    <source>
        <dbReference type="PIRNR" id="PIRNR018169"/>
    </source>
</evidence>
<organism evidence="6 7">
    <name type="scientific">Chaetomidium leptoderma</name>
    <dbReference type="NCBI Taxonomy" id="669021"/>
    <lineage>
        <taxon>Eukaryota</taxon>
        <taxon>Fungi</taxon>
        <taxon>Dikarya</taxon>
        <taxon>Ascomycota</taxon>
        <taxon>Pezizomycotina</taxon>
        <taxon>Sordariomycetes</taxon>
        <taxon>Sordariomycetidae</taxon>
        <taxon>Sordariales</taxon>
        <taxon>Chaetomiaceae</taxon>
        <taxon>Chaetomidium</taxon>
    </lineage>
</organism>
<comment type="caution">
    <text evidence="6">The sequence shown here is derived from an EMBL/GenBank/DDBJ whole genome shotgun (WGS) entry which is preliminary data.</text>
</comment>
<accession>A0AAN6ZZD1</accession>
<feature type="compositionally biased region" description="Low complexity" evidence="5">
    <location>
        <begin position="500"/>
        <end position="511"/>
    </location>
</feature>
<feature type="region of interest" description="Disordered" evidence="5">
    <location>
        <begin position="408"/>
        <end position="427"/>
    </location>
</feature>
<feature type="compositionally biased region" description="Low complexity" evidence="5">
    <location>
        <begin position="584"/>
        <end position="596"/>
    </location>
</feature>
<evidence type="ECO:0000313" key="7">
    <source>
        <dbReference type="Proteomes" id="UP001302745"/>
    </source>
</evidence>
<dbReference type="InterPro" id="IPR029058">
    <property type="entry name" value="AB_hydrolase_fold"/>
</dbReference>
<keyword evidence="1 4" id="KW-0378">Hydrolase</keyword>
<evidence type="ECO:0000256" key="2">
    <source>
        <dbReference type="ARBA" id="ARBA00022963"/>
    </source>
</evidence>
<gene>
    <name evidence="6" type="ORF">C8A00DRAFT_11593</name>
</gene>
<dbReference type="SUPFAM" id="SSF53474">
    <property type="entry name" value="alpha/beta-Hydrolases"/>
    <property type="match status" value="1"/>
</dbReference>
<keyword evidence="7" id="KW-1185">Reference proteome</keyword>
<evidence type="ECO:0000256" key="3">
    <source>
        <dbReference type="ARBA" id="ARBA00023098"/>
    </source>
</evidence>
<dbReference type="EC" id="3.1.1.47" evidence="4"/>
<dbReference type="GO" id="GO:0003847">
    <property type="term" value="F:1-alkyl-2-acetylglycerophosphocholine esterase activity"/>
    <property type="evidence" value="ECO:0007669"/>
    <property type="project" value="UniProtKB-UniRule"/>
</dbReference>
<dbReference type="AlphaFoldDB" id="A0AAN6ZZD1"/>
<protein>
    <recommendedName>
        <fullName evidence="4">Putative phospholipase</fullName>
        <ecNumber evidence="4">3.1.1.47</ecNumber>
    </recommendedName>
</protein>
<sequence>MASFASSLSPVPSFPEYTGPYKVGTVDVEIPVSELSSPSPAPDGAAEIPTVLFRVFYPAVPESRGKRVSWLPAPQRLHIAAYAQFLGAGNTLASIFSFLPRHLHWTSIPAHKNATLLSPPSDRPRARWPTMIFSHGLGGNRNAYSHLAGSLASYGVVVVCPEHRDGSAALSLVRDPKSQNHHKRTQHAVPYIRIPHTQTSETWEARNRQLRIRLWELGLVFEALSALDRGGGTLASCNLNHSTPAPALAQFTNALDILEPGRVLFSGHSFGAVTVVQLLKSTFYAAHPSLQEAEATPLFTPSPTSRLTKQITPHNPTILLDMWCFPLLSASTAPLYNLPLPCYHYSPCSSSSSGGGGDGPGGSALLAIESAAFFKWTDHLHAKARILSPDPAAEGPVTPALFVRRRPLARSADDDDDSGGGGGGEGDELMTIRRPHFFYVPSSAHLNQSDFGLLFPWLTRRVFKSDRPERVLRLNVRAQLQFLRENGVVVAATGRADLVDGPSPSSPPLAAGGAGAGADSDWDEAILQPGGGGDGERSKVEAWEWIDVVGLGGDSYPSELDMVRREKGDQEVSSEEGEEEMQGEIEPSLGNVVEGAAVGGGK</sequence>
<comment type="catalytic activity">
    <reaction evidence="4">
        <text>a 1-O-alkyl-2-acetyl-sn-glycero-3-phosphocholine + H2O = a 1-O-alkyl-sn-glycero-3-phosphocholine + acetate + H(+)</text>
        <dbReference type="Rhea" id="RHEA:17777"/>
        <dbReference type="ChEBI" id="CHEBI:15377"/>
        <dbReference type="ChEBI" id="CHEBI:15378"/>
        <dbReference type="ChEBI" id="CHEBI:30089"/>
        <dbReference type="ChEBI" id="CHEBI:30909"/>
        <dbReference type="ChEBI" id="CHEBI:36707"/>
        <dbReference type="EC" id="3.1.1.47"/>
    </reaction>
</comment>
<evidence type="ECO:0000313" key="6">
    <source>
        <dbReference type="EMBL" id="KAK4157610.1"/>
    </source>
</evidence>
<comment type="similarity">
    <text evidence="4">Belongs to the serine esterase family.</text>
</comment>
<dbReference type="PANTHER" id="PTHR10272">
    <property type="entry name" value="PLATELET-ACTIVATING FACTOR ACETYLHYDROLASE"/>
    <property type="match status" value="1"/>
</dbReference>
<feature type="region of interest" description="Disordered" evidence="5">
    <location>
        <begin position="499"/>
        <end position="538"/>
    </location>
</feature>
<dbReference type="PIRSF" id="PIRSF018169">
    <property type="entry name" value="PAF_acetylhydrolase"/>
    <property type="match status" value="1"/>
</dbReference>
<evidence type="ECO:0000256" key="5">
    <source>
        <dbReference type="SAM" id="MobiDB-lite"/>
    </source>
</evidence>
<keyword evidence="2 4" id="KW-0442">Lipid degradation</keyword>
<dbReference type="GO" id="GO:0016042">
    <property type="term" value="P:lipid catabolic process"/>
    <property type="evidence" value="ECO:0007669"/>
    <property type="project" value="UniProtKB-KW"/>
</dbReference>
<feature type="region of interest" description="Disordered" evidence="5">
    <location>
        <begin position="564"/>
        <end position="602"/>
    </location>
</feature>
<dbReference type="Proteomes" id="UP001302745">
    <property type="component" value="Unassembled WGS sequence"/>
</dbReference>
<keyword evidence="3 4" id="KW-0443">Lipid metabolism</keyword>